<name>A0ABR9MYC0_9MICO</name>
<keyword evidence="5 9" id="KW-0812">Transmembrane</keyword>
<keyword evidence="2" id="KW-1003">Cell membrane</keyword>
<evidence type="ECO:0000256" key="6">
    <source>
        <dbReference type="ARBA" id="ARBA00022989"/>
    </source>
</evidence>
<comment type="caution">
    <text evidence="10">The sequence shown here is derived from an EMBL/GenBank/DDBJ whole genome shotgun (WGS) entry which is preliminary data.</text>
</comment>
<evidence type="ECO:0000256" key="1">
    <source>
        <dbReference type="ARBA" id="ARBA00004651"/>
    </source>
</evidence>
<evidence type="ECO:0000256" key="2">
    <source>
        <dbReference type="ARBA" id="ARBA00022475"/>
    </source>
</evidence>
<dbReference type="Proteomes" id="UP000625527">
    <property type="component" value="Unassembled WGS sequence"/>
</dbReference>
<feature type="region of interest" description="Disordered" evidence="8">
    <location>
        <begin position="104"/>
        <end position="143"/>
    </location>
</feature>
<evidence type="ECO:0000256" key="5">
    <source>
        <dbReference type="ARBA" id="ARBA00022692"/>
    </source>
</evidence>
<dbReference type="PANTHER" id="PTHR33908">
    <property type="entry name" value="MANNOSYLTRANSFERASE YKCB-RELATED"/>
    <property type="match status" value="1"/>
</dbReference>
<evidence type="ECO:0000256" key="8">
    <source>
        <dbReference type="SAM" id="MobiDB-lite"/>
    </source>
</evidence>
<keyword evidence="3" id="KW-0328">Glycosyltransferase</keyword>
<feature type="transmembrane region" description="Helical" evidence="9">
    <location>
        <begin position="379"/>
        <end position="400"/>
    </location>
</feature>
<dbReference type="RefSeq" id="WP_192862954.1">
    <property type="nucleotide sequence ID" value="NZ_JADAQT010000084.1"/>
</dbReference>
<feature type="transmembrane region" description="Helical" evidence="9">
    <location>
        <begin position="271"/>
        <end position="292"/>
    </location>
</feature>
<dbReference type="PANTHER" id="PTHR33908:SF11">
    <property type="entry name" value="MEMBRANE PROTEIN"/>
    <property type="match status" value="1"/>
</dbReference>
<feature type="transmembrane region" description="Helical" evidence="9">
    <location>
        <begin position="445"/>
        <end position="465"/>
    </location>
</feature>
<reference evidence="10 11" key="1">
    <citation type="submission" date="2020-10" db="EMBL/GenBank/DDBJ databases">
        <title>Myceligenerans pegani sp. nov., an endophytic actinomycete isolated from Peganum harmala L. in Xinjiang, China.</title>
        <authorList>
            <person name="Xin L."/>
        </authorList>
    </citation>
    <scope>NUCLEOTIDE SEQUENCE [LARGE SCALE GENOMIC DNA]</scope>
    <source>
        <strain evidence="10 11">TRM65318</strain>
    </source>
</reference>
<feature type="compositionally biased region" description="Basic and acidic residues" evidence="8">
    <location>
        <begin position="104"/>
        <end position="119"/>
    </location>
</feature>
<organism evidence="10 11">
    <name type="scientific">Myceligenerans pegani</name>
    <dbReference type="NCBI Taxonomy" id="2776917"/>
    <lineage>
        <taxon>Bacteria</taxon>
        <taxon>Bacillati</taxon>
        <taxon>Actinomycetota</taxon>
        <taxon>Actinomycetes</taxon>
        <taxon>Micrococcales</taxon>
        <taxon>Promicromonosporaceae</taxon>
        <taxon>Myceligenerans</taxon>
    </lineage>
</organism>
<evidence type="ECO:0000256" key="3">
    <source>
        <dbReference type="ARBA" id="ARBA00022676"/>
    </source>
</evidence>
<keyword evidence="6 9" id="KW-1133">Transmembrane helix</keyword>
<feature type="transmembrane region" description="Helical" evidence="9">
    <location>
        <begin position="523"/>
        <end position="544"/>
    </location>
</feature>
<dbReference type="EMBL" id="JADAQT010000084">
    <property type="protein sequence ID" value="MBE1876387.1"/>
    <property type="molecule type" value="Genomic_DNA"/>
</dbReference>
<feature type="transmembrane region" description="Helical" evidence="9">
    <location>
        <begin position="299"/>
        <end position="320"/>
    </location>
</feature>
<keyword evidence="4" id="KW-0808">Transferase</keyword>
<keyword evidence="11" id="KW-1185">Reference proteome</keyword>
<feature type="transmembrane region" description="Helical" evidence="9">
    <location>
        <begin position="407"/>
        <end position="425"/>
    </location>
</feature>
<proteinExistence type="predicted"/>
<evidence type="ECO:0000313" key="11">
    <source>
        <dbReference type="Proteomes" id="UP000625527"/>
    </source>
</evidence>
<evidence type="ECO:0000313" key="10">
    <source>
        <dbReference type="EMBL" id="MBE1876387.1"/>
    </source>
</evidence>
<feature type="transmembrane region" description="Helical" evidence="9">
    <location>
        <begin position="20"/>
        <end position="42"/>
    </location>
</feature>
<protein>
    <recommendedName>
        <fullName evidence="12">Glycosyltransferase RgtA/B/C/D-like domain-containing protein</fullName>
    </recommendedName>
</protein>
<sequence length="563" mass="60584">MNREQLRDAATRATAPVRAVPVVVWLITVLHVAVMLAQTAVFPNVRSPDELKHVDLIVQVEQGTAWPWPDPGTVFVASGVTAGHFLVADRLFSDHLALADRVEGAGADEREPAPPRGERPSFAGSGGLEPWQPERADGTAEPVPNQLVQHPPLYYLLGAAALHVVPDWTTAPMDQVWLWLRSLNALLAAPIPLLLWASARRLRLPEPLPVAAALAPIAVPEMEHLYSAVNNDNMLVLLGTALTYLLVRVMTGDLSRRTALAVGVVTSAALLTKGFALMFPAWIALAYGVAAYRARGRRGLAIGSLAIAAAATLPGAAWWVRNLVLYGAIQPHGYRTEVPDLTPVYGWSDGGDLWLGRMLERFVTTFFVQDHAVAEAHDVSWWAARVALVLVAAGIVAALLRRTVPRGTAVVLLAGMPMLGAIVARGSWEQFAAFQDITAAQQGRYLYTGFAGVVLVALAGAAVLWPAWRRWVPAGVLVLALGLHTAFQYNTWILYWMPEDGSGWAAWGRALSAVAYWYPWPPWVLVAIVAAGVAAAAGVTWQVVRGSTAAPAARDRAARMLTA</sequence>
<dbReference type="InterPro" id="IPR050297">
    <property type="entry name" value="LipidA_mod_glycosyltrf_83"/>
</dbReference>
<feature type="transmembrane region" description="Helical" evidence="9">
    <location>
        <begin position="234"/>
        <end position="251"/>
    </location>
</feature>
<evidence type="ECO:0000256" key="9">
    <source>
        <dbReference type="SAM" id="Phobius"/>
    </source>
</evidence>
<feature type="transmembrane region" description="Helical" evidence="9">
    <location>
        <begin position="477"/>
        <end position="497"/>
    </location>
</feature>
<evidence type="ECO:0000256" key="7">
    <source>
        <dbReference type="ARBA" id="ARBA00023136"/>
    </source>
</evidence>
<evidence type="ECO:0000256" key="4">
    <source>
        <dbReference type="ARBA" id="ARBA00022679"/>
    </source>
</evidence>
<feature type="transmembrane region" description="Helical" evidence="9">
    <location>
        <begin position="176"/>
        <end position="197"/>
    </location>
</feature>
<evidence type="ECO:0008006" key="12">
    <source>
        <dbReference type="Google" id="ProtNLM"/>
    </source>
</evidence>
<keyword evidence="7 9" id="KW-0472">Membrane</keyword>
<gene>
    <name evidence="10" type="ORF">IHE71_11785</name>
</gene>
<comment type="subcellular location">
    <subcellularLocation>
        <location evidence="1">Cell membrane</location>
        <topology evidence="1">Multi-pass membrane protein</topology>
    </subcellularLocation>
</comment>
<accession>A0ABR9MYC0</accession>